<dbReference type="AlphaFoldDB" id="A0A9D1VTD8"/>
<sequence length="216" mass="24163">MKCFALLLSVLALFYPLCPAAASATAEPPAVYLTFDDGPTDSTTPKVLDILHEKGVRATFFVIGRQIAGREKTLRRTACEGHAIGIHSYSHRYEEIYRSEGALLRDIEQCRRAILAVLPRYDRKIYRFPGGSFLCPALRDAVTGAGYRYYDWNAAAGDAEGKFTANELLHNAIETSRGKEPVVLLLHDGVGYRETIAALPRIIDYFRGRGYRFRTL</sequence>
<dbReference type="SUPFAM" id="SSF88713">
    <property type="entry name" value="Glycoside hydrolase/deacetylase"/>
    <property type="match status" value="1"/>
</dbReference>
<evidence type="ECO:0000256" key="1">
    <source>
        <dbReference type="SAM" id="SignalP"/>
    </source>
</evidence>
<accession>A0A9D1VTD8</accession>
<dbReference type="PANTHER" id="PTHR10587:SF125">
    <property type="entry name" value="POLYSACCHARIDE DEACETYLASE YHEN-RELATED"/>
    <property type="match status" value="1"/>
</dbReference>
<evidence type="ECO:0000313" key="4">
    <source>
        <dbReference type="Proteomes" id="UP000824249"/>
    </source>
</evidence>
<dbReference type="PROSITE" id="PS51677">
    <property type="entry name" value="NODB"/>
    <property type="match status" value="1"/>
</dbReference>
<dbReference type="InterPro" id="IPR002509">
    <property type="entry name" value="NODB_dom"/>
</dbReference>
<proteinExistence type="predicted"/>
<dbReference type="InterPro" id="IPR011330">
    <property type="entry name" value="Glyco_hydro/deAcase_b/a-brl"/>
</dbReference>
<name>A0A9D1VTD8_9FIRM</name>
<dbReference type="CDD" id="cd10944">
    <property type="entry name" value="CE4_SmPgdA_like"/>
    <property type="match status" value="1"/>
</dbReference>
<dbReference type="Gene3D" id="3.20.20.370">
    <property type="entry name" value="Glycoside hydrolase/deacetylase"/>
    <property type="match status" value="1"/>
</dbReference>
<dbReference type="Pfam" id="PF01522">
    <property type="entry name" value="Polysacc_deac_1"/>
    <property type="match status" value="1"/>
</dbReference>
<dbReference type="GO" id="GO:0016810">
    <property type="term" value="F:hydrolase activity, acting on carbon-nitrogen (but not peptide) bonds"/>
    <property type="evidence" value="ECO:0007669"/>
    <property type="project" value="InterPro"/>
</dbReference>
<reference evidence="3" key="1">
    <citation type="journal article" date="2021" name="PeerJ">
        <title>Extensive microbial diversity within the chicken gut microbiome revealed by metagenomics and culture.</title>
        <authorList>
            <person name="Gilroy R."/>
            <person name="Ravi A."/>
            <person name="Getino M."/>
            <person name="Pursley I."/>
            <person name="Horton D.L."/>
            <person name="Alikhan N.F."/>
            <person name="Baker D."/>
            <person name="Gharbi K."/>
            <person name="Hall N."/>
            <person name="Watson M."/>
            <person name="Adriaenssens E.M."/>
            <person name="Foster-Nyarko E."/>
            <person name="Jarju S."/>
            <person name="Secka A."/>
            <person name="Antonio M."/>
            <person name="Oren A."/>
            <person name="Chaudhuri R.R."/>
            <person name="La Ragione R."/>
            <person name="Hildebrand F."/>
            <person name="Pallen M.J."/>
        </authorList>
    </citation>
    <scope>NUCLEOTIDE SEQUENCE</scope>
    <source>
        <strain evidence="3">26628</strain>
    </source>
</reference>
<feature type="signal peptide" evidence="1">
    <location>
        <begin position="1"/>
        <end position="20"/>
    </location>
</feature>
<gene>
    <name evidence="3" type="ORF">H9737_01405</name>
</gene>
<feature type="domain" description="NodB homology" evidence="2">
    <location>
        <begin position="29"/>
        <end position="214"/>
    </location>
</feature>
<reference evidence="3" key="2">
    <citation type="submission" date="2021-04" db="EMBL/GenBank/DDBJ databases">
        <authorList>
            <person name="Gilroy R."/>
        </authorList>
    </citation>
    <scope>NUCLEOTIDE SEQUENCE</scope>
    <source>
        <strain evidence="3">26628</strain>
    </source>
</reference>
<evidence type="ECO:0000259" key="2">
    <source>
        <dbReference type="PROSITE" id="PS51677"/>
    </source>
</evidence>
<dbReference type="EMBL" id="DXFD01000021">
    <property type="protein sequence ID" value="HIX46332.1"/>
    <property type="molecule type" value="Genomic_DNA"/>
</dbReference>
<dbReference type="PANTHER" id="PTHR10587">
    <property type="entry name" value="GLYCOSYL TRANSFERASE-RELATED"/>
    <property type="match status" value="1"/>
</dbReference>
<feature type="chain" id="PRO_5038426840" evidence="1">
    <location>
        <begin position="21"/>
        <end position="216"/>
    </location>
</feature>
<dbReference type="Proteomes" id="UP000824249">
    <property type="component" value="Unassembled WGS sequence"/>
</dbReference>
<dbReference type="GO" id="GO:0005975">
    <property type="term" value="P:carbohydrate metabolic process"/>
    <property type="evidence" value="ECO:0007669"/>
    <property type="project" value="InterPro"/>
</dbReference>
<dbReference type="InterPro" id="IPR050248">
    <property type="entry name" value="Polysacc_deacetylase_ArnD"/>
</dbReference>
<comment type="caution">
    <text evidence="3">The sequence shown here is derived from an EMBL/GenBank/DDBJ whole genome shotgun (WGS) entry which is preliminary data.</text>
</comment>
<protein>
    <submittedName>
        <fullName evidence="3">Polysaccharide deacetylase</fullName>
    </submittedName>
</protein>
<keyword evidence="1" id="KW-0732">Signal</keyword>
<organism evidence="3 4">
    <name type="scientific">Candidatus Borkfalkia faecigallinarum</name>
    <dbReference type="NCBI Taxonomy" id="2838509"/>
    <lineage>
        <taxon>Bacteria</taxon>
        <taxon>Bacillati</taxon>
        <taxon>Bacillota</taxon>
        <taxon>Clostridia</taxon>
        <taxon>Christensenellales</taxon>
        <taxon>Christensenellaceae</taxon>
        <taxon>Candidatus Borkfalkia</taxon>
    </lineage>
</organism>
<evidence type="ECO:0000313" key="3">
    <source>
        <dbReference type="EMBL" id="HIX46332.1"/>
    </source>
</evidence>